<dbReference type="InterPro" id="IPR003010">
    <property type="entry name" value="C-N_Hydrolase"/>
</dbReference>
<reference evidence="3 4" key="1">
    <citation type="submission" date="2018-06" db="EMBL/GenBank/DDBJ databases">
        <title>Paenibacillus montanisoli sp. nov., isolated from mountain area soil.</title>
        <authorList>
            <person name="Wu M."/>
        </authorList>
    </citation>
    <scope>NUCLEOTIDE SEQUENCE [LARGE SCALE GENOMIC DNA]</scope>
    <source>
        <strain evidence="3 4">RA17</strain>
    </source>
</reference>
<dbReference type="InterPro" id="IPR050345">
    <property type="entry name" value="Aliph_Amidase/BUP"/>
</dbReference>
<keyword evidence="4" id="KW-1185">Reference proteome</keyword>
<dbReference type="AlphaFoldDB" id="A0A328U750"/>
<dbReference type="Proteomes" id="UP000249260">
    <property type="component" value="Unassembled WGS sequence"/>
</dbReference>
<sequence>MSNHKSLIPAFSDHQWHNWSPRPELSPVFNRENVNGADVLHAASSGNYNGFGYWRCAIAAIDGGAAYAFSFDYCPERIDHEDMNVIVILTWQSEHGEMLTRDYVGERTEIGEGWKQLKRTVDAPLAAISVIVELGLRWTKEGTVRWRNPAVVRTEPIQHRKARVATTYLKQHGDLTANLNAMLDVIDRAGKHHADIICLSEVYYDRGMSLPFEEIETVPGKLTELIAEKARANGAYVILCMKERAEELLYVTAVLIDRQGNIAGKFRKVHIPLCEAEDGVSAGTEYPVFETDFGKIGILICFDLMFPEATQILAKAGAEMIFSPTLGDAQLRARARAADHGIHVIISGANEPRSSLIIDPLGEVISEASEASEGLCLADIDLDQRHYVYWLDVGPANGEPLYVYANQRRTDTYRGDDFPR</sequence>
<keyword evidence="1" id="KW-0378">Hydrolase</keyword>
<evidence type="ECO:0000313" key="4">
    <source>
        <dbReference type="Proteomes" id="UP000249260"/>
    </source>
</evidence>
<dbReference type="Gene3D" id="3.60.110.10">
    <property type="entry name" value="Carbon-nitrogen hydrolase"/>
    <property type="match status" value="1"/>
</dbReference>
<dbReference type="PANTHER" id="PTHR43674:SF2">
    <property type="entry name" value="BETA-UREIDOPROPIONASE"/>
    <property type="match status" value="1"/>
</dbReference>
<dbReference type="CDD" id="cd07197">
    <property type="entry name" value="nitrilase"/>
    <property type="match status" value="1"/>
</dbReference>
<gene>
    <name evidence="3" type="ORF">DL346_10375</name>
</gene>
<dbReference type="EMBL" id="QLUW01000002">
    <property type="protein sequence ID" value="RAP75836.1"/>
    <property type="molecule type" value="Genomic_DNA"/>
</dbReference>
<evidence type="ECO:0000259" key="2">
    <source>
        <dbReference type="PROSITE" id="PS50263"/>
    </source>
</evidence>
<proteinExistence type="predicted"/>
<name>A0A328U750_9BACL</name>
<evidence type="ECO:0000313" key="3">
    <source>
        <dbReference type="EMBL" id="RAP75836.1"/>
    </source>
</evidence>
<evidence type="ECO:0000256" key="1">
    <source>
        <dbReference type="ARBA" id="ARBA00022801"/>
    </source>
</evidence>
<dbReference type="PANTHER" id="PTHR43674">
    <property type="entry name" value="NITRILASE C965.09-RELATED"/>
    <property type="match status" value="1"/>
</dbReference>
<dbReference type="InterPro" id="IPR036526">
    <property type="entry name" value="C-N_Hydrolase_sf"/>
</dbReference>
<organism evidence="3 4">
    <name type="scientific">Paenibacillus montanisoli</name>
    <dbReference type="NCBI Taxonomy" id="2081970"/>
    <lineage>
        <taxon>Bacteria</taxon>
        <taxon>Bacillati</taxon>
        <taxon>Bacillota</taxon>
        <taxon>Bacilli</taxon>
        <taxon>Bacillales</taxon>
        <taxon>Paenibacillaceae</taxon>
        <taxon>Paenibacillus</taxon>
    </lineage>
</organism>
<dbReference type="Pfam" id="PF00795">
    <property type="entry name" value="CN_hydrolase"/>
    <property type="match status" value="1"/>
</dbReference>
<feature type="domain" description="CN hydrolase" evidence="2">
    <location>
        <begin position="152"/>
        <end position="382"/>
    </location>
</feature>
<dbReference type="OrthoDB" id="9811121at2"/>
<accession>A0A328U750</accession>
<dbReference type="RefSeq" id="WP_112882061.1">
    <property type="nucleotide sequence ID" value="NZ_QLUW01000002.1"/>
</dbReference>
<dbReference type="GO" id="GO:0016811">
    <property type="term" value="F:hydrolase activity, acting on carbon-nitrogen (but not peptide) bonds, in linear amides"/>
    <property type="evidence" value="ECO:0007669"/>
    <property type="project" value="UniProtKB-ARBA"/>
</dbReference>
<dbReference type="SUPFAM" id="SSF56317">
    <property type="entry name" value="Carbon-nitrogen hydrolase"/>
    <property type="match status" value="1"/>
</dbReference>
<comment type="caution">
    <text evidence="3">The sequence shown here is derived from an EMBL/GenBank/DDBJ whole genome shotgun (WGS) entry which is preliminary data.</text>
</comment>
<protein>
    <recommendedName>
        <fullName evidence="2">CN hydrolase domain-containing protein</fullName>
    </recommendedName>
</protein>
<dbReference type="PROSITE" id="PS50263">
    <property type="entry name" value="CN_HYDROLASE"/>
    <property type="match status" value="1"/>
</dbReference>